<feature type="compositionally biased region" description="Basic and acidic residues" evidence="4">
    <location>
        <begin position="902"/>
        <end position="914"/>
    </location>
</feature>
<reference evidence="6" key="1">
    <citation type="submission" date="2021-02" db="EMBL/GenBank/DDBJ databases">
        <authorList>
            <person name="Nowell W R."/>
        </authorList>
    </citation>
    <scope>NUCLEOTIDE SEQUENCE</scope>
    <source>
        <strain evidence="6">Ploen Becks lab</strain>
    </source>
</reference>
<feature type="compositionally biased region" description="Basic and acidic residues" evidence="4">
    <location>
        <begin position="275"/>
        <end position="293"/>
    </location>
</feature>
<keyword evidence="2" id="KW-0863">Zinc-finger</keyword>
<accession>A0A814IRX9</accession>
<dbReference type="SUPFAM" id="SSF46942">
    <property type="entry name" value="Elongation factor TFIIS domain 2"/>
    <property type="match status" value="1"/>
</dbReference>
<keyword evidence="1" id="KW-0479">Metal-binding</keyword>
<evidence type="ECO:0000259" key="5">
    <source>
        <dbReference type="PROSITE" id="PS51321"/>
    </source>
</evidence>
<dbReference type="OrthoDB" id="1884872at2759"/>
<sequence>MSSPSKITKSSSANFENRPRNLSYQFRPSYLRMYDLDNKDINDAFYTMADTGFIESLVKQAKAKKSCPDNVEYIVLSDSDDEKDKTIKNPEAEKTNEKPPEVINNIPPTPEPEPVPLPVENEAEVIPSNENDSVEPKTPVESEPEQDRVDASFDEEDDLPLCRYVDKSKMIESDSEEHESEEQSTKGRDWCICKNSTNTENLKTCDKCDLWYHILCAGDEKTRKKFESGVKVSRLEDFTCLFCRNDKDMQKKLMDKFNRDLFEKRKKLIQSKNKPHSDEDKNRSSSDDETVKKNFTKKTYEEKKDAIKERLKEQTHTKLLAPSESSDKSRQLSKSRQHLIPSSKATPSPKQKLIPPQKVLPQDKKTPSNIQINKSSAQKLPQIKKPEPMKQSTNPIKTPPSIERKTKLIDAPTSSHPKPQIVKKVSTVNSSRETAKNLLRKSFEERLIHTDDIKITLDDLDNLCGRIEEEMYNVHHGNHEYNNRIKTVRINIANKNNKSFFRKVLNGSIKPDQLAVMDKNDMKDDDLKRQDEEFLRQDINGRIQQSKEINEDIILKQTALKSRKGIDDDLSTLGNYSHSDQATDLNNNKNIDEKKIEETLTEASIPLPPSIIQPVDTTSEHDTHQFDVACKICTGLIPPPVKTTTTEPSPPINDRKRKHDPDFDSDPEFESQPKFNKIPNKINETKNATPDISKTFISYPTPITPQITPKPSMSSYQKANKNEVWSGTVNLIAPDMKLHLKSKMICINDFSSSPNLLKELDFFSRTMIHKGVRELNCVKSHFINIWHDPAYNIKNYLVFKFEANMTQKSSLQPPLLKTMIEIESDQVLGSLYERLKNEKNEYHAIELPKYFHQLGDKIFLITLRKITMSDSLDANLKEKYSILTSRSSDTVLGFLVKKDSKRKDPEESDLEAKKSRLSPTEQEKNKQNETKPDKSTDKPSDKEKSEKSSNLARDPRIRTKKQENVCTNPMQEIELDKQVKSFLKNVLDDVKKDTSQIDEELNNEILSNIPEQPVFEEKTENKTENSSDDKVLSLDLYKRKRLKNDKIENTIEMPQSVSENIESVVEAENPVVTSESENFILINTMMERLASEIPIDEERMHQILINFKGLGILKGLNDDEKSKLKVKYGSVLPELVDIVVLGGDLSENKKSPEKMDEKKEDTNELYNPFESEASNSTDKPVEALEKENIEVKKSDKMPLPPNEQWQGSSKEQFVGLLKLHKSSQERKEKGLTHDLTFESKQWDLDESNFKKLDENLVPSYEDSPKAKEKQVDDGLGDDVEKENTSDSESLKKKKSRHYRNNNESSDSETCESPKHRESHKDALRYRHGEIRQKSTARKSCSGINGNIPKFKVKSRRDSDDDSDYYRSSSHRSSSKRYDSSRYHKSKY</sequence>
<organism evidence="6 7">
    <name type="scientific">Brachionus calyciflorus</name>
    <dbReference type="NCBI Taxonomy" id="104777"/>
    <lineage>
        <taxon>Eukaryota</taxon>
        <taxon>Metazoa</taxon>
        <taxon>Spiralia</taxon>
        <taxon>Gnathifera</taxon>
        <taxon>Rotifera</taxon>
        <taxon>Eurotatoria</taxon>
        <taxon>Monogononta</taxon>
        <taxon>Pseudotrocha</taxon>
        <taxon>Ploima</taxon>
        <taxon>Brachionidae</taxon>
        <taxon>Brachionus</taxon>
    </lineage>
</organism>
<evidence type="ECO:0000256" key="3">
    <source>
        <dbReference type="ARBA" id="ARBA00022833"/>
    </source>
</evidence>
<feature type="region of interest" description="Disordered" evidence="4">
    <location>
        <begin position="1188"/>
        <end position="1387"/>
    </location>
</feature>
<feature type="domain" description="TFIIS central" evidence="5">
    <location>
        <begin position="431"/>
        <end position="550"/>
    </location>
</feature>
<dbReference type="InterPro" id="IPR013083">
    <property type="entry name" value="Znf_RING/FYVE/PHD"/>
</dbReference>
<dbReference type="InterPro" id="IPR036575">
    <property type="entry name" value="TFIIS_cen_dom_sf"/>
</dbReference>
<feature type="region of interest" description="Disordered" evidence="4">
    <location>
        <begin position="902"/>
        <end position="969"/>
    </location>
</feature>
<dbReference type="SMART" id="SM00510">
    <property type="entry name" value="TFS2M"/>
    <property type="match status" value="1"/>
</dbReference>
<feature type="compositionally biased region" description="Basic and acidic residues" evidence="4">
    <location>
        <begin position="1311"/>
        <end position="1332"/>
    </location>
</feature>
<keyword evidence="3" id="KW-0862">Zinc</keyword>
<dbReference type="GO" id="GO:0005634">
    <property type="term" value="C:nucleus"/>
    <property type="evidence" value="ECO:0007669"/>
    <property type="project" value="TreeGrafter"/>
</dbReference>
<feature type="region of interest" description="Disordered" evidence="4">
    <location>
        <begin position="266"/>
        <end position="293"/>
    </location>
</feature>
<dbReference type="CDD" id="cd15517">
    <property type="entry name" value="PHD_TCF19_like"/>
    <property type="match status" value="1"/>
</dbReference>
<feature type="region of interest" description="Disordered" evidence="4">
    <location>
        <begin position="307"/>
        <end position="404"/>
    </location>
</feature>
<dbReference type="PROSITE" id="PS51321">
    <property type="entry name" value="TFIIS_CENTRAL"/>
    <property type="match status" value="1"/>
</dbReference>
<evidence type="ECO:0000256" key="1">
    <source>
        <dbReference type="ARBA" id="ARBA00022723"/>
    </source>
</evidence>
<dbReference type="SUPFAM" id="SSF57903">
    <property type="entry name" value="FYVE/PHD zinc finger"/>
    <property type="match status" value="1"/>
</dbReference>
<feature type="compositionally biased region" description="Basic and acidic residues" evidence="4">
    <location>
        <begin position="82"/>
        <end position="100"/>
    </location>
</feature>
<feature type="compositionally biased region" description="Pro residues" evidence="4">
    <location>
        <begin position="107"/>
        <end position="117"/>
    </location>
</feature>
<proteinExistence type="predicted"/>
<feature type="compositionally biased region" description="Polar residues" evidence="4">
    <location>
        <begin position="367"/>
        <end position="379"/>
    </location>
</feature>
<evidence type="ECO:0000256" key="4">
    <source>
        <dbReference type="SAM" id="MobiDB-lite"/>
    </source>
</evidence>
<feature type="compositionally biased region" description="Basic and acidic residues" evidence="4">
    <location>
        <begin position="921"/>
        <end position="963"/>
    </location>
</feature>
<evidence type="ECO:0000313" key="6">
    <source>
        <dbReference type="EMBL" id="CAF1027200.1"/>
    </source>
</evidence>
<dbReference type="EMBL" id="CAJNOC010004595">
    <property type="protein sequence ID" value="CAF1027200.1"/>
    <property type="molecule type" value="Genomic_DNA"/>
</dbReference>
<dbReference type="Gene3D" id="1.10.472.30">
    <property type="entry name" value="Transcription elongation factor S-II, central domain"/>
    <property type="match status" value="1"/>
</dbReference>
<dbReference type="PANTHER" id="PTHR11477:SF51">
    <property type="entry name" value="PROTEIN PARTNER OF SNF, ISOFORM B"/>
    <property type="match status" value="1"/>
</dbReference>
<dbReference type="Proteomes" id="UP000663879">
    <property type="component" value="Unassembled WGS sequence"/>
</dbReference>
<feature type="region of interest" description="Disordered" evidence="4">
    <location>
        <begin position="75"/>
        <end position="154"/>
    </location>
</feature>
<feature type="region of interest" description="Disordered" evidence="4">
    <location>
        <begin position="637"/>
        <end position="675"/>
    </location>
</feature>
<dbReference type="Gene3D" id="3.30.40.10">
    <property type="entry name" value="Zinc/RING finger domain, C3HC4 (zinc finger)"/>
    <property type="match status" value="1"/>
</dbReference>
<dbReference type="InterPro" id="IPR003618">
    <property type="entry name" value="TFIIS_cen_dom"/>
</dbReference>
<dbReference type="InterPro" id="IPR001965">
    <property type="entry name" value="Znf_PHD"/>
</dbReference>
<feature type="compositionally biased region" description="Basic and acidic residues" evidence="4">
    <location>
        <begin position="1281"/>
        <end position="1290"/>
    </location>
</feature>
<comment type="caution">
    <text evidence="6">The sequence shown here is derived from an EMBL/GenBank/DDBJ whole genome shotgun (WGS) entry which is preliminary data.</text>
</comment>
<dbReference type="SMART" id="SM00249">
    <property type="entry name" value="PHD"/>
    <property type="match status" value="1"/>
</dbReference>
<dbReference type="GO" id="GO:0008270">
    <property type="term" value="F:zinc ion binding"/>
    <property type="evidence" value="ECO:0007669"/>
    <property type="project" value="UniProtKB-KW"/>
</dbReference>
<protein>
    <recommendedName>
        <fullName evidence="5">TFIIS central domain-containing protein</fullName>
    </recommendedName>
</protein>
<feature type="compositionally biased region" description="Basic and acidic residues" evidence="4">
    <location>
        <begin position="1222"/>
        <end position="1254"/>
    </location>
</feature>
<feature type="compositionally biased region" description="Basic and acidic residues" evidence="4">
    <location>
        <begin position="1262"/>
        <end position="1272"/>
    </location>
</feature>
<name>A0A814IRX9_9BILA</name>
<dbReference type="GO" id="GO:0006351">
    <property type="term" value="P:DNA-templated transcription"/>
    <property type="evidence" value="ECO:0007669"/>
    <property type="project" value="InterPro"/>
</dbReference>
<evidence type="ECO:0000313" key="7">
    <source>
        <dbReference type="Proteomes" id="UP000663879"/>
    </source>
</evidence>
<dbReference type="InterPro" id="IPR011011">
    <property type="entry name" value="Znf_FYVE_PHD"/>
</dbReference>
<dbReference type="Pfam" id="PF07500">
    <property type="entry name" value="TFIIS_M"/>
    <property type="match status" value="1"/>
</dbReference>
<feature type="compositionally biased region" description="Basic and acidic residues" evidence="4">
    <location>
        <begin position="134"/>
        <end position="151"/>
    </location>
</feature>
<evidence type="ECO:0000256" key="2">
    <source>
        <dbReference type="ARBA" id="ARBA00022771"/>
    </source>
</evidence>
<keyword evidence="7" id="KW-1185">Reference proteome</keyword>
<feature type="compositionally biased region" description="Basic and acidic residues" evidence="4">
    <location>
        <begin position="307"/>
        <end position="316"/>
    </location>
</feature>
<gene>
    <name evidence="6" type="ORF">OXX778_LOCUS17677</name>
</gene>
<dbReference type="PANTHER" id="PTHR11477">
    <property type="entry name" value="TRANSCRIPTION FACTOR S-II ZINC FINGER DOMAIN-CONTAINING PROTEIN"/>
    <property type="match status" value="1"/>
</dbReference>